<evidence type="ECO:0000313" key="1">
    <source>
        <dbReference type="EMBL" id="RVW09364.1"/>
    </source>
</evidence>
<dbReference type="RefSeq" id="WP_127916165.1">
    <property type="nucleotide sequence ID" value="NZ_RKLP01000005.1"/>
</dbReference>
<comment type="caution">
    <text evidence="1">The sequence shown here is derived from an EMBL/GenBank/DDBJ whole genome shotgun (WGS) entry which is preliminary data.</text>
</comment>
<protein>
    <submittedName>
        <fullName evidence="1">Uncharacterized protein</fullName>
    </submittedName>
</protein>
<name>A0A438BED5_9NOCA</name>
<organism evidence="1 2">
    <name type="scientific">Prescottella agglutinans</name>
    <dbReference type="NCBI Taxonomy" id="1644129"/>
    <lineage>
        <taxon>Bacteria</taxon>
        <taxon>Bacillati</taxon>
        <taxon>Actinomycetota</taxon>
        <taxon>Actinomycetes</taxon>
        <taxon>Mycobacteriales</taxon>
        <taxon>Nocardiaceae</taxon>
        <taxon>Prescottella</taxon>
    </lineage>
</organism>
<keyword evidence="2" id="KW-1185">Reference proteome</keyword>
<dbReference type="OrthoDB" id="4466419at2"/>
<gene>
    <name evidence="1" type="ORF">EGT67_11245</name>
</gene>
<dbReference type="AlphaFoldDB" id="A0A438BED5"/>
<reference evidence="1 2" key="1">
    <citation type="submission" date="2018-11" db="EMBL/GenBank/DDBJ databases">
        <title>Rhodococcus spongicola sp. nov. and Rhodococcus xishaensis sp. nov. from marine sponges.</title>
        <authorList>
            <person name="Li L."/>
            <person name="Lin H.W."/>
        </authorList>
    </citation>
    <scope>NUCLEOTIDE SEQUENCE [LARGE SCALE GENOMIC DNA]</scope>
    <source>
        <strain evidence="1 2">CCTCC AB2014297</strain>
    </source>
</reference>
<dbReference type="EMBL" id="RKLP01000005">
    <property type="protein sequence ID" value="RVW09364.1"/>
    <property type="molecule type" value="Genomic_DNA"/>
</dbReference>
<evidence type="ECO:0000313" key="2">
    <source>
        <dbReference type="Proteomes" id="UP000286208"/>
    </source>
</evidence>
<proteinExistence type="predicted"/>
<dbReference type="Proteomes" id="UP000286208">
    <property type="component" value="Unassembled WGS sequence"/>
</dbReference>
<sequence length="124" mass="13692">MPRSREHADHYADALTALATATHRPANVVNTGSGYAIRVDFEYNRYLLATNHVVDGLSGDDATADTWVVRFYQDSAAEESEVLVTTQHQWLVDALDLAIVELGRTGNWIEADLELGELSTQGEM</sequence>
<accession>A0A438BED5</accession>